<protein>
    <submittedName>
        <fullName evidence="1">Uncharacterized protein</fullName>
    </submittedName>
</protein>
<name>A0A364XZV4_9BACT</name>
<reference evidence="1 2" key="1">
    <citation type="submission" date="2018-06" db="EMBL/GenBank/DDBJ databases">
        <title>Chryseolinea flavus sp. nov., a member of the phylum Bacteroidetes isolated from soil.</title>
        <authorList>
            <person name="Li Y."/>
            <person name="Wang J."/>
        </authorList>
    </citation>
    <scope>NUCLEOTIDE SEQUENCE [LARGE SCALE GENOMIC DNA]</scope>
    <source>
        <strain evidence="1 2">SDU1-6</strain>
    </source>
</reference>
<proteinExistence type="predicted"/>
<comment type="caution">
    <text evidence="1">The sequence shown here is derived from an EMBL/GenBank/DDBJ whole genome shotgun (WGS) entry which is preliminary data.</text>
</comment>
<evidence type="ECO:0000313" key="1">
    <source>
        <dbReference type="EMBL" id="RAW00054.1"/>
    </source>
</evidence>
<accession>A0A364XZV4</accession>
<dbReference type="EMBL" id="QMFY01000008">
    <property type="protein sequence ID" value="RAW00054.1"/>
    <property type="molecule type" value="Genomic_DNA"/>
</dbReference>
<dbReference type="Proteomes" id="UP000251889">
    <property type="component" value="Unassembled WGS sequence"/>
</dbReference>
<sequence>MDTTTMANKILTTCAFQGIATAYPLAQQYFINNRSTAIDHETLRTRGLQLVWVKTDLSGRDEVQRSSSLGNQTLLNPSFPP</sequence>
<dbReference type="AlphaFoldDB" id="A0A364XZV4"/>
<evidence type="ECO:0000313" key="2">
    <source>
        <dbReference type="Proteomes" id="UP000251889"/>
    </source>
</evidence>
<organism evidence="1 2">
    <name type="scientific">Pseudochryseolinea flava</name>
    <dbReference type="NCBI Taxonomy" id="2059302"/>
    <lineage>
        <taxon>Bacteria</taxon>
        <taxon>Pseudomonadati</taxon>
        <taxon>Bacteroidota</taxon>
        <taxon>Cytophagia</taxon>
        <taxon>Cytophagales</taxon>
        <taxon>Fulvivirgaceae</taxon>
        <taxon>Pseudochryseolinea</taxon>
    </lineage>
</organism>
<gene>
    <name evidence="1" type="ORF">DQQ10_15995</name>
</gene>
<keyword evidence="2" id="KW-1185">Reference proteome</keyword>